<evidence type="ECO:0000256" key="1">
    <source>
        <dbReference type="SAM" id="MobiDB-lite"/>
    </source>
</evidence>
<sequence>MASEPYLITSYTQCTLEDDEEFPAPGTLIKARLPPLINFPGSGPSSHNSSSYTPGTTDHSGLHLAIVKNAGSTDNGFCITVYPIMSFSRHHQLPAAERVKRHPNISAVDKLLLLPLPHVKDGLTMETGWRQPETPQEFGVPLDCGQWINTRPAWLWASTQVFELRYGQPYFVPVPPVAISSSEMARIYSHIRARKKAFSISQIVQRSGGSSSGHPGGSAKFSSGSSRGRDGSSSGSRDHRQKCEKHQKSRGQYEGSSDVENRMSGTERKGCLNDDDAWPTYEEDMELLDYLRSPSRNDFAAFYRDPSVENKYVHDSSRVTAWLEDI</sequence>
<proteinExistence type="predicted"/>
<comment type="caution">
    <text evidence="2">The sequence shown here is derived from an EMBL/GenBank/DDBJ whole genome shotgun (WGS) entry which is preliminary data.</text>
</comment>
<dbReference type="Proteomes" id="UP001221413">
    <property type="component" value="Unassembled WGS sequence"/>
</dbReference>
<dbReference type="AlphaFoldDB" id="A0AAD6NJE2"/>
<feature type="region of interest" description="Disordered" evidence="1">
    <location>
        <begin position="204"/>
        <end position="275"/>
    </location>
</feature>
<dbReference type="EMBL" id="JAQGDS010000005">
    <property type="protein sequence ID" value="KAJ6260529.1"/>
    <property type="molecule type" value="Genomic_DNA"/>
</dbReference>
<feature type="compositionally biased region" description="Low complexity" evidence="1">
    <location>
        <begin position="222"/>
        <end position="235"/>
    </location>
</feature>
<gene>
    <name evidence="2" type="ORF">Dda_4755</name>
</gene>
<accession>A0AAD6NJE2</accession>
<evidence type="ECO:0000313" key="2">
    <source>
        <dbReference type="EMBL" id="KAJ6260529.1"/>
    </source>
</evidence>
<feature type="compositionally biased region" description="Basic and acidic residues" evidence="1">
    <location>
        <begin position="259"/>
        <end position="272"/>
    </location>
</feature>
<reference evidence="2" key="1">
    <citation type="submission" date="2023-01" db="EMBL/GenBank/DDBJ databases">
        <title>The chitinases involved in constricting ring structure development in the nematode-trapping fungus Drechslerella dactyloides.</title>
        <authorList>
            <person name="Wang R."/>
            <person name="Zhang L."/>
            <person name="Tang P."/>
            <person name="Li S."/>
            <person name="Liang L."/>
        </authorList>
    </citation>
    <scope>NUCLEOTIDE SEQUENCE</scope>
    <source>
        <strain evidence="2">YMF1.00031</strain>
    </source>
</reference>
<organism evidence="2 3">
    <name type="scientific">Drechslerella dactyloides</name>
    <name type="common">Nematode-trapping fungus</name>
    <name type="synonym">Arthrobotrys dactyloides</name>
    <dbReference type="NCBI Taxonomy" id="74499"/>
    <lineage>
        <taxon>Eukaryota</taxon>
        <taxon>Fungi</taxon>
        <taxon>Dikarya</taxon>
        <taxon>Ascomycota</taxon>
        <taxon>Pezizomycotina</taxon>
        <taxon>Orbiliomycetes</taxon>
        <taxon>Orbiliales</taxon>
        <taxon>Orbiliaceae</taxon>
        <taxon>Drechslerella</taxon>
    </lineage>
</organism>
<protein>
    <submittedName>
        <fullName evidence="2">Uncharacterized protein</fullName>
    </submittedName>
</protein>
<keyword evidence="3" id="KW-1185">Reference proteome</keyword>
<name>A0AAD6NJE2_DREDA</name>
<evidence type="ECO:0000313" key="3">
    <source>
        <dbReference type="Proteomes" id="UP001221413"/>
    </source>
</evidence>
<feature type="compositionally biased region" description="Basic residues" evidence="1">
    <location>
        <begin position="239"/>
        <end position="249"/>
    </location>
</feature>